<dbReference type="Pfam" id="PF17921">
    <property type="entry name" value="Integrase_H2C2"/>
    <property type="match status" value="1"/>
</dbReference>
<dbReference type="AlphaFoldDB" id="A0A914EGJ8"/>
<feature type="compositionally biased region" description="Basic and acidic residues" evidence="1">
    <location>
        <begin position="24"/>
        <end position="39"/>
    </location>
</feature>
<dbReference type="SUPFAM" id="SSF53098">
    <property type="entry name" value="Ribonuclease H-like"/>
    <property type="match status" value="1"/>
</dbReference>
<dbReference type="Pfam" id="PF05380">
    <property type="entry name" value="Peptidase_A17"/>
    <property type="match status" value="1"/>
</dbReference>
<proteinExistence type="predicted"/>
<dbReference type="InterPro" id="IPR040676">
    <property type="entry name" value="DUF5641"/>
</dbReference>
<dbReference type="WBParaSite" id="ACRNAN_scaffold7620.g32896.t1">
    <property type="protein sequence ID" value="ACRNAN_scaffold7620.g32896.t1"/>
    <property type="gene ID" value="ACRNAN_scaffold7620.g32896"/>
</dbReference>
<dbReference type="GO" id="GO:0042575">
    <property type="term" value="C:DNA polymerase complex"/>
    <property type="evidence" value="ECO:0007669"/>
    <property type="project" value="UniProtKB-ARBA"/>
</dbReference>
<feature type="region of interest" description="Disordered" evidence="1">
    <location>
        <begin position="1"/>
        <end position="39"/>
    </location>
</feature>
<dbReference type="SUPFAM" id="SSF56672">
    <property type="entry name" value="DNA/RNA polymerases"/>
    <property type="match status" value="1"/>
</dbReference>
<dbReference type="Gene3D" id="1.10.340.70">
    <property type="match status" value="1"/>
</dbReference>
<reference evidence="4" key="1">
    <citation type="submission" date="2022-11" db="UniProtKB">
        <authorList>
            <consortium name="WormBaseParasite"/>
        </authorList>
    </citation>
    <scope>IDENTIFICATION</scope>
</reference>
<dbReference type="Proteomes" id="UP000887540">
    <property type="component" value="Unplaced"/>
</dbReference>
<dbReference type="PANTHER" id="PTHR47331">
    <property type="entry name" value="PHD-TYPE DOMAIN-CONTAINING PROTEIN"/>
    <property type="match status" value="1"/>
</dbReference>
<feature type="domain" description="Integrase catalytic" evidence="2">
    <location>
        <begin position="734"/>
        <end position="922"/>
    </location>
</feature>
<evidence type="ECO:0000313" key="3">
    <source>
        <dbReference type="Proteomes" id="UP000887540"/>
    </source>
</evidence>
<protein>
    <submittedName>
        <fullName evidence="4">Integrase catalytic domain-containing protein</fullName>
    </submittedName>
</protein>
<dbReference type="InterPro" id="IPR001584">
    <property type="entry name" value="Integrase_cat-core"/>
</dbReference>
<evidence type="ECO:0000256" key="1">
    <source>
        <dbReference type="SAM" id="MobiDB-lite"/>
    </source>
</evidence>
<dbReference type="GO" id="GO:0003676">
    <property type="term" value="F:nucleic acid binding"/>
    <property type="evidence" value="ECO:0007669"/>
    <property type="project" value="InterPro"/>
</dbReference>
<dbReference type="InterPro" id="IPR008042">
    <property type="entry name" value="Retrotrans_Pao"/>
</dbReference>
<dbReference type="Gene3D" id="3.30.420.10">
    <property type="entry name" value="Ribonuclease H-like superfamily/Ribonuclease H"/>
    <property type="match status" value="1"/>
</dbReference>
<keyword evidence="3" id="KW-1185">Reference proteome</keyword>
<name>A0A914EGJ8_9BILA</name>
<evidence type="ECO:0000259" key="2">
    <source>
        <dbReference type="PROSITE" id="PS50994"/>
    </source>
</evidence>
<dbReference type="InterPro" id="IPR041588">
    <property type="entry name" value="Integrase_H2C2"/>
</dbReference>
<organism evidence="3 4">
    <name type="scientific">Acrobeloides nanus</name>
    <dbReference type="NCBI Taxonomy" id="290746"/>
    <lineage>
        <taxon>Eukaryota</taxon>
        <taxon>Metazoa</taxon>
        <taxon>Ecdysozoa</taxon>
        <taxon>Nematoda</taxon>
        <taxon>Chromadorea</taxon>
        <taxon>Rhabditida</taxon>
        <taxon>Tylenchina</taxon>
        <taxon>Cephalobomorpha</taxon>
        <taxon>Cephaloboidea</taxon>
        <taxon>Cephalobidae</taxon>
        <taxon>Acrobeloides</taxon>
    </lineage>
</organism>
<accession>A0A914EGJ8</accession>
<dbReference type="InterPro" id="IPR012337">
    <property type="entry name" value="RNaseH-like_sf"/>
</dbReference>
<dbReference type="PROSITE" id="PS50994">
    <property type="entry name" value="INTEGRASE"/>
    <property type="match status" value="1"/>
</dbReference>
<dbReference type="InterPro" id="IPR043502">
    <property type="entry name" value="DNA/RNA_pol_sf"/>
</dbReference>
<dbReference type="GO" id="GO:0015074">
    <property type="term" value="P:DNA integration"/>
    <property type="evidence" value="ECO:0007669"/>
    <property type="project" value="InterPro"/>
</dbReference>
<dbReference type="Pfam" id="PF18701">
    <property type="entry name" value="DUF5641"/>
    <property type="match status" value="1"/>
</dbReference>
<sequence length="1044" mass="121429">MVEEVDELPSFLQTEAKNSSSSYEETKSNSKSETDGLEHYLPHRDICREDKENTKMRVVFDASAHEKGSKSLNDVLYKGSLLLKDLNGMIMRSRLPNILFSGDLEKAFLSIGLKEKDRDLVRFIWLIDHTKPPSLDNIRILRFRSVLFGATSGPFLLLKTLDHHLDKYPSKTAEEIKENKYMDNIHLGASKTEEMVEKVKETKAIFNDCSMNCREMITNDPEVNAQIPLEDRLNKTEVKILGVRWNTEEDVFIIKMPSITEEFELSKRYVAHVIAKAYDPISFLGPCYIEARRFMQSLWNSNLEWDEILPESSVSEWKKITEGWKNFVAKIPRQIMPKQLIPSKTNLQLHTFVDASSYAFCSLSYLRIETPQETTCQFLFGKSRLFPLNENTLTMPRKELIAAVTGSRAQAYIRSQLEAHLLKFYGLKIEANIIWTDSLAVFYWTMSTKSLTTFVINRVNEINEKAADVTWRYINTKINPADIGSRGCSPKELMNMKEYFHGPNFLIQPSNEWPKTLDSSEIKKIKDQEILKEEKKAKKIVYQASLLAQEEQSCFIETKIFSSWNKLKRITTWILRFIKKTYKKTPKGSLLKYFYEQEVKNYISSKEIHVAESLIFLQEQKLHKPSIQFIKEHGIQQKEFGILTFTGRFENSEHATKELIVLSPRSHISSLIIQDLHQKNMHSGLQQTKADFRLKYFMPKTHQMVKKILFSCRGCKRFRARPFTLPNMAPLPSSRLTPSKIFEATGVDYFGDVKLKDVNEEVQKIWVAVFTCFTTRLTHFEVVHDLSAKGFLNAFIRFISRRSRPSKFVSDNGTQFELASKVIIEAWRDVQQQEDFMTYFAQEGIAWEFNSPLAPWRGGIFERIIGLTKSTIRKSIGRRFLTYEEFSTLLIQVEAVLNSRPLTTTDAFEVILRPIDFVIPAAKIGTPWLCFENNYKDPEYKPIYDSKEQLLNYWRFNQKMLENFWYLWKRDYLLLLRERQKVLFKSAKSKNPEFPKVGEIILLEDETPRGSWRIAKITEVVKSSDNAIRTATVQLPNGKKLLDP</sequence>
<evidence type="ECO:0000313" key="4">
    <source>
        <dbReference type="WBParaSite" id="ACRNAN_scaffold7620.g32896.t1"/>
    </source>
</evidence>
<dbReference type="InterPro" id="IPR036397">
    <property type="entry name" value="RNaseH_sf"/>
</dbReference>